<evidence type="ECO:0000256" key="1">
    <source>
        <dbReference type="ARBA" id="ARBA00004429"/>
    </source>
</evidence>
<keyword evidence="7" id="KW-0653">Protein transport</keyword>
<evidence type="ECO:0000256" key="4">
    <source>
        <dbReference type="ARBA" id="ARBA00022519"/>
    </source>
</evidence>
<dbReference type="Pfam" id="PF00528">
    <property type="entry name" value="BPD_transp_1"/>
    <property type="match status" value="1"/>
</dbReference>
<evidence type="ECO:0000256" key="2">
    <source>
        <dbReference type="ARBA" id="ARBA00022448"/>
    </source>
</evidence>
<evidence type="ECO:0000256" key="10">
    <source>
        <dbReference type="ARBA" id="ARBA00024202"/>
    </source>
</evidence>
<keyword evidence="9 12" id="KW-0472">Membrane</keyword>
<keyword evidence="2 12" id="KW-0813">Transport</keyword>
<evidence type="ECO:0000256" key="11">
    <source>
        <dbReference type="ARBA" id="ARBA00072250"/>
    </source>
</evidence>
<dbReference type="InterPro" id="IPR000515">
    <property type="entry name" value="MetI-like"/>
</dbReference>
<keyword evidence="8 12" id="KW-1133">Transmembrane helix</keyword>
<feature type="transmembrane region" description="Helical" evidence="12">
    <location>
        <begin position="195"/>
        <end position="213"/>
    </location>
</feature>
<dbReference type="NCBIfam" id="NF007008">
    <property type="entry name" value="PRK09471.1"/>
    <property type="match status" value="1"/>
</dbReference>
<evidence type="ECO:0000256" key="7">
    <source>
        <dbReference type="ARBA" id="ARBA00022927"/>
    </source>
</evidence>
<feature type="transmembrane region" description="Helical" evidence="12">
    <location>
        <begin position="30"/>
        <end position="51"/>
    </location>
</feature>
<dbReference type="Gene3D" id="1.10.3720.10">
    <property type="entry name" value="MetI-like"/>
    <property type="match status" value="1"/>
</dbReference>
<dbReference type="FunFam" id="1.10.3720.10:FF:000016">
    <property type="entry name" value="Oligopeptide transport system permease OppB"/>
    <property type="match status" value="1"/>
</dbReference>
<evidence type="ECO:0000256" key="6">
    <source>
        <dbReference type="ARBA" id="ARBA00022856"/>
    </source>
</evidence>
<dbReference type="AlphaFoldDB" id="A0A1M4XTZ2"/>
<dbReference type="InterPro" id="IPR045621">
    <property type="entry name" value="BPD_transp_1_N"/>
</dbReference>
<evidence type="ECO:0000256" key="9">
    <source>
        <dbReference type="ARBA" id="ARBA00023136"/>
    </source>
</evidence>
<dbReference type="PROSITE" id="PS50928">
    <property type="entry name" value="ABC_TM1"/>
    <property type="match status" value="1"/>
</dbReference>
<evidence type="ECO:0000259" key="13">
    <source>
        <dbReference type="PROSITE" id="PS50928"/>
    </source>
</evidence>
<accession>A0A1M4XTZ2</accession>
<evidence type="ECO:0000256" key="3">
    <source>
        <dbReference type="ARBA" id="ARBA00022475"/>
    </source>
</evidence>
<dbReference type="Pfam" id="PF19300">
    <property type="entry name" value="BPD_transp_1_N"/>
    <property type="match status" value="1"/>
</dbReference>
<keyword evidence="3" id="KW-1003">Cell membrane</keyword>
<dbReference type="Proteomes" id="UP000184159">
    <property type="component" value="Unassembled WGS sequence"/>
</dbReference>
<dbReference type="GO" id="GO:0005886">
    <property type="term" value="C:plasma membrane"/>
    <property type="evidence" value="ECO:0007669"/>
    <property type="project" value="UniProtKB-SubCell"/>
</dbReference>
<feature type="transmembrane region" description="Helical" evidence="12">
    <location>
        <begin position="121"/>
        <end position="142"/>
    </location>
</feature>
<feature type="transmembrane region" description="Helical" evidence="12">
    <location>
        <begin position="295"/>
        <end position="321"/>
    </location>
</feature>
<dbReference type="PANTHER" id="PTHR43163:SF6">
    <property type="entry name" value="DIPEPTIDE TRANSPORT SYSTEM PERMEASE PROTEIN DPPB-RELATED"/>
    <property type="match status" value="1"/>
</dbReference>
<proteinExistence type="inferred from homology"/>
<dbReference type="EMBL" id="FQUH01000004">
    <property type="protein sequence ID" value="SHE97047.1"/>
    <property type="molecule type" value="Genomic_DNA"/>
</dbReference>
<feature type="domain" description="ABC transmembrane type-1" evidence="13">
    <location>
        <begin position="115"/>
        <end position="318"/>
    </location>
</feature>
<feature type="transmembrane region" description="Helical" evidence="12">
    <location>
        <begin position="253"/>
        <end position="275"/>
    </location>
</feature>
<keyword evidence="6" id="KW-0571">Peptide transport</keyword>
<keyword evidence="15" id="KW-1185">Reference proteome</keyword>
<evidence type="ECO:0000313" key="14">
    <source>
        <dbReference type="EMBL" id="SHE97047.1"/>
    </source>
</evidence>
<gene>
    <name evidence="14" type="ORF">SAMN02745781_01175</name>
</gene>
<dbReference type="GO" id="GO:0055085">
    <property type="term" value="P:transmembrane transport"/>
    <property type="evidence" value="ECO:0007669"/>
    <property type="project" value="InterPro"/>
</dbReference>
<evidence type="ECO:0000256" key="8">
    <source>
        <dbReference type="ARBA" id="ARBA00022989"/>
    </source>
</evidence>
<sequence>MTDVIQPFHFTVAIKIHKSEFMLKFIAKRMLEAIPTLLVLVTISFFLMRFAPGSPFSSERAVPPQVLANINAEYGLDKPISAQYFTYLKNILHGDFGPSFKYKDFSVNELVGKALPVSAKIGATAFVFTIILGVAIGTIAALKQNTWLDYSLMATTMLGIVIPSFVFAPVLIFIFSINLEWLPAGGWNDGSFKYMALPVLGMSLLYIATFARITRGSMIETLNSNFIRTAKAKGLNYSYIVIRHALKPALLPVVSYMGPAFVGIITGSVVIETIFGLPGIGKLFVNAAFNRDYSLVLGITILIGFLFILFNMIVDILLAYIDPKIRY</sequence>
<dbReference type="InterPro" id="IPR035906">
    <property type="entry name" value="MetI-like_sf"/>
</dbReference>
<comment type="similarity">
    <text evidence="10">Belongs to the binding-protein-dependent transport system permease family. OppBC subfamily.</text>
</comment>
<dbReference type="PANTHER" id="PTHR43163">
    <property type="entry name" value="DIPEPTIDE TRANSPORT SYSTEM PERMEASE PROTEIN DPPB-RELATED"/>
    <property type="match status" value="1"/>
</dbReference>
<evidence type="ECO:0000313" key="15">
    <source>
        <dbReference type="Proteomes" id="UP000184159"/>
    </source>
</evidence>
<organism evidence="14 15">
    <name type="scientific">Vibrio gazogenes DSM 21264 = NBRC 103151</name>
    <dbReference type="NCBI Taxonomy" id="1123492"/>
    <lineage>
        <taxon>Bacteria</taxon>
        <taxon>Pseudomonadati</taxon>
        <taxon>Pseudomonadota</taxon>
        <taxon>Gammaproteobacteria</taxon>
        <taxon>Vibrionales</taxon>
        <taxon>Vibrionaceae</taxon>
        <taxon>Vibrio</taxon>
    </lineage>
</organism>
<dbReference type="GO" id="GO:0015833">
    <property type="term" value="P:peptide transport"/>
    <property type="evidence" value="ECO:0007669"/>
    <property type="project" value="UniProtKB-KW"/>
</dbReference>
<name>A0A1M4XTZ2_VIBGA</name>
<feature type="transmembrane region" description="Helical" evidence="12">
    <location>
        <begin position="154"/>
        <end position="175"/>
    </location>
</feature>
<comment type="subcellular location">
    <subcellularLocation>
        <location evidence="1">Cell inner membrane</location>
        <topology evidence="1">Multi-pass membrane protein</topology>
    </subcellularLocation>
    <subcellularLocation>
        <location evidence="12">Cell membrane</location>
        <topology evidence="12">Multi-pass membrane protein</topology>
    </subcellularLocation>
</comment>
<keyword evidence="4" id="KW-0997">Cell inner membrane</keyword>
<evidence type="ECO:0000256" key="12">
    <source>
        <dbReference type="RuleBase" id="RU363032"/>
    </source>
</evidence>
<dbReference type="SUPFAM" id="SSF161098">
    <property type="entry name" value="MetI-like"/>
    <property type="match status" value="1"/>
</dbReference>
<evidence type="ECO:0000256" key="5">
    <source>
        <dbReference type="ARBA" id="ARBA00022692"/>
    </source>
</evidence>
<dbReference type="CDD" id="cd06261">
    <property type="entry name" value="TM_PBP2"/>
    <property type="match status" value="1"/>
</dbReference>
<reference evidence="15" key="1">
    <citation type="submission" date="2016-11" db="EMBL/GenBank/DDBJ databases">
        <authorList>
            <person name="Varghese N."/>
            <person name="Submissions S."/>
        </authorList>
    </citation>
    <scope>NUCLEOTIDE SEQUENCE [LARGE SCALE GENOMIC DNA]</scope>
    <source>
        <strain evidence="15">DSM 21264</strain>
    </source>
</reference>
<dbReference type="GO" id="GO:0015031">
    <property type="term" value="P:protein transport"/>
    <property type="evidence" value="ECO:0007669"/>
    <property type="project" value="UniProtKB-KW"/>
</dbReference>
<protein>
    <recommendedName>
        <fullName evidence="11">Oligopeptide transport system permease protein OppB</fullName>
    </recommendedName>
</protein>
<keyword evidence="5 12" id="KW-0812">Transmembrane</keyword>